<feature type="domain" description="HTH marR-type" evidence="4">
    <location>
        <begin position="12"/>
        <end position="144"/>
    </location>
</feature>
<dbReference type="InterPro" id="IPR036388">
    <property type="entry name" value="WH-like_DNA-bd_sf"/>
</dbReference>
<dbReference type="Pfam" id="PF12802">
    <property type="entry name" value="MarR_2"/>
    <property type="match status" value="1"/>
</dbReference>
<dbReference type="GO" id="GO:0006950">
    <property type="term" value="P:response to stress"/>
    <property type="evidence" value="ECO:0007669"/>
    <property type="project" value="TreeGrafter"/>
</dbReference>
<dbReference type="PROSITE" id="PS50995">
    <property type="entry name" value="HTH_MARR_2"/>
    <property type="match status" value="1"/>
</dbReference>
<dbReference type="SUPFAM" id="SSF46785">
    <property type="entry name" value="Winged helix' DNA-binding domain"/>
    <property type="match status" value="1"/>
</dbReference>
<protein>
    <submittedName>
        <fullName evidence="5">MarR family winged helix-turn-helix transcriptional regulator</fullName>
    </submittedName>
</protein>
<dbReference type="EMBL" id="JAKGSG010000005">
    <property type="protein sequence ID" value="MCF4119481.1"/>
    <property type="molecule type" value="Genomic_DNA"/>
</dbReference>
<dbReference type="PANTHER" id="PTHR33164">
    <property type="entry name" value="TRANSCRIPTIONAL REGULATOR, MARR FAMILY"/>
    <property type="match status" value="1"/>
</dbReference>
<dbReference type="AlphaFoldDB" id="A0AA41QBD9"/>
<proteinExistence type="predicted"/>
<accession>A0AA41QBD9</accession>
<dbReference type="Proteomes" id="UP001165405">
    <property type="component" value="Unassembled WGS sequence"/>
</dbReference>
<reference evidence="5" key="1">
    <citation type="submission" date="2022-01" db="EMBL/GenBank/DDBJ databases">
        <title>Antribacter sp. nov., isolated from Guizhou of China.</title>
        <authorList>
            <person name="Chengliang C."/>
            <person name="Ya Z."/>
        </authorList>
    </citation>
    <scope>NUCLEOTIDE SEQUENCE</scope>
    <source>
        <strain evidence="5">KLBMP 9083</strain>
    </source>
</reference>
<keyword evidence="1" id="KW-0805">Transcription regulation</keyword>
<comment type="caution">
    <text evidence="5">The sequence shown here is derived from an EMBL/GenBank/DDBJ whole genome shotgun (WGS) entry which is preliminary data.</text>
</comment>
<keyword evidence="2" id="KW-0238">DNA-binding</keyword>
<dbReference type="GO" id="GO:0003700">
    <property type="term" value="F:DNA-binding transcription factor activity"/>
    <property type="evidence" value="ECO:0007669"/>
    <property type="project" value="InterPro"/>
</dbReference>
<name>A0AA41QBD9_9MICO</name>
<dbReference type="SMART" id="SM00347">
    <property type="entry name" value="HTH_MARR"/>
    <property type="match status" value="1"/>
</dbReference>
<keyword evidence="6" id="KW-1185">Reference proteome</keyword>
<evidence type="ECO:0000256" key="1">
    <source>
        <dbReference type="ARBA" id="ARBA00023015"/>
    </source>
</evidence>
<gene>
    <name evidence="5" type="ORF">L1785_00610</name>
</gene>
<dbReference type="PANTHER" id="PTHR33164:SF64">
    <property type="entry name" value="TRANSCRIPTIONAL REGULATOR SLYA"/>
    <property type="match status" value="1"/>
</dbReference>
<evidence type="ECO:0000256" key="2">
    <source>
        <dbReference type="ARBA" id="ARBA00023125"/>
    </source>
</evidence>
<dbReference type="PRINTS" id="PR00598">
    <property type="entry name" value="HTHMARR"/>
</dbReference>
<dbReference type="InterPro" id="IPR000835">
    <property type="entry name" value="HTH_MarR-typ"/>
</dbReference>
<dbReference type="InterPro" id="IPR039422">
    <property type="entry name" value="MarR/SlyA-like"/>
</dbReference>
<sequence length="163" mass="17531">MTTSTSAAAPTSLGLSWALVALLREWTARLDAATADMPQGARGYQVLSVAVHDTPPTQAALAARLGIDRTVMTYLIDKFVECDLVERQQDPADRRARRIVATEHGREVLAELDARVAVAEQELLMGLDPADRDQLRTLLERAASGVAHDADRCATAAQGLAAR</sequence>
<dbReference type="GO" id="GO:0003677">
    <property type="term" value="F:DNA binding"/>
    <property type="evidence" value="ECO:0007669"/>
    <property type="project" value="UniProtKB-KW"/>
</dbReference>
<evidence type="ECO:0000256" key="3">
    <source>
        <dbReference type="ARBA" id="ARBA00023163"/>
    </source>
</evidence>
<dbReference type="RefSeq" id="WP_236087177.1">
    <property type="nucleotide sequence ID" value="NZ_JAKGSG010000005.1"/>
</dbReference>
<dbReference type="InterPro" id="IPR036390">
    <property type="entry name" value="WH_DNA-bd_sf"/>
</dbReference>
<organism evidence="5 6">
    <name type="scientific">Antribacter soli</name>
    <dbReference type="NCBI Taxonomy" id="2910976"/>
    <lineage>
        <taxon>Bacteria</taxon>
        <taxon>Bacillati</taxon>
        <taxon>Actinomycetota</taxon>
        <taxon>Actinomycetes</taxon>
        <taxon>Micrococcales</taxon>
        <taxon>Promicromonosporaceae</taxon>
        <taxon>Antribacter</taxon>
    </lineage>
</organism>
<evidence type="ECO:0000313" key="5">
    <source>
        <dbReference type="EMBL" id="MCF4119481.1"/>
    </source>
</evidence>
<keyword evidence="3" id="KW-0804">Transcription</keyword>
<evidence type="ECO:0000313" key="6">
    <source>
        <dbReference type="Proteomes" id="UP001165405"/>
    </source>
</evidence>
<dbReference type="Gene3D" id="1.10.10.10">
    <property type="entry name" value="Winged helix-like DNA-binding domain superfamily/Winged helix DNA-binding domain"/>
    <property type="match status" value="1"/>
</dbReference>
<evidence type="ECO:0000259" key="4">
    <source>
        <dbReference type="PROSITE" id="PS50995"/>
    </source>
</evidence>